<evidence type="ECO:0000313" key="4">
    <source>
        <dbReference type="Proteomes" id="UP000320762"/>
    </source>
</evidence>
<sequence length="272" mass="31426">MGYEDVARHLTWTTRTESPLISANFSFSWSVWDALRRYHASMKKDIQIAVIDAHQVAHKAATAMELMQKDAPSKKDKEYWKWRRYALESQLVFVHGSIPGSAVYATIPLLAIVEKLPTYFLLNELDSARPADVAWDYKDKRSSYHAFCQLMSDRFMKLPSETRVRDTTAGAVRLAVAFLRPWFHSVVAEDFGRAVTTACELAFAIAHWPGRWWARGHDEVWTLIRALVHLLAEELREAHHVRVTKEVEKLEAAIHDLEAQLARRRRRSVFRA</sequence>
<name>A0A550CQM2_9AGAR</name>
<dbReference type="Proteomes" id="UP000320762">
    <property type="component" value="Unassembled WGS sequence"/>
</dbReference>
<protein>
    <recommendedName>
        <fullName evidence="2">DUF7587 domain-containing protein</fullName>
    </recommendedName>
</protein>
<evidence type="ECO:0000313" key="3">
    <source>
        <dbReference type="EMBL" id="TRM67078.1"/>
    </source>
</evidence>
<proteinExistence type="predicted"/>
<organism evidence="3 4">
    <name type="scientific">Schizophyllum amplum</name>
    <dbReference type="NCBI Taxonomy" id="97359"/>
    <lineage>
        <taxon>Eukaryota</taxon>
        <taxon>Fungi</taxon>
        <taxon>Dikarya</taxon>
        <taxon>Basidiomycota</taxon>
        <taxon>Agaricomycotina</taxon>
        <taxon>Agaricomycetes</taxon>
        <taxon>Agaricomycetidae</taxon>
        <taxon>Agaricales</taxon>
        <taxon>Schizophyllaceae</taxon>
        <taxon>Schizophyllum</taxon>
    </lineage>
</organism>
<dbReference type="EMBL" id="VDMD01000003">
    <property type="protein sequence ID" value="TRM67078.1"/>
    <property type="molecule type" value="Genomic_DNA"/>
</dbReference>
<reference evidence="3 4" key="1">
    <citation type="journal article" date="2019" name="New Phytol.">
        <title>Comparative genomics reveals unique wood-decay strategies and fruiting body development in the Schizophyllaceae.</title>
        <authorList>
            <person name="Almasi E."/>
            <person name="Sahu N."/>
            <person name="Krizsan K."/>
            <person name="Balint B."/>
            <person name="Kovacs G.M."/>
            <person name="Kiss B."/>
            <person name="Cseklye J."/>
            <person name="Drula E."/>
            <person name="Henrissat B."/>
            <person name="Nagy I."/>
            <person name="Chovatia M."/>
            <person name="Adam C."/>
            <person name="LaButti K."/>
            <person name="Lipzen A."/>
            <person name="Riley R."/>
            <person name="Grigoriev I.V."/>
            <person name="Nagy L.G."/>
        </authorList>
    </citation>
    <scope>NUCLEOTIDE SEQUENCE [LARGE SCALE GENOMIC DNA]</scope>
    <source>
        <strain evidence="3 4">NL-1724</strain>
    </source>
</reference>
<feature type="coiled-coil region" evidence="1">
    <location>
        <begin position="240"/>
        <end position="267"/>
    </location>
</feature>
<dbReference type="OrthoDB" id="3359845at2759"/>
<evidence type="ECO:0000259" key="2">
    <source>
        <dbReference type="Pfam" id="PF24494"/>
    </source>
</evidence>
<keyword evidence="4" id="KW-1185">Reference proteome</keyword>
<dbReference type="AlphaFoldDB" id="A0A550CQM2"/>
<evidence type="ECO:0000256" key="1">
    <source>
        <dbReference type="SAM" id="Coils"/>
    </source>
</evidence>
<keyword evidence="1" id="KW-0175">Coiled coil</keyword>
<accession>A0A550CQM2</accession>
<dbReference type="STRING" id="97359.A0A550CQM2"/>
<feature type="domain" description="DUF7587" evidence="2">
    <location>
        <begin position="4"/>
        <end position="109"/>
    </location>
</feature>
<dbReference type="Pfam" id="PF24494">
    <property type="entry name" value="DUF7587"/>
    <property type="match status" value="1"/>
</dbReference>
<dbReference type="InterPro" id="IPR056009">
    <property type="entry name" value="DUF7587"/>
</dbReference>
<gene>
    <name evidence="3" type="ORF">BD626DRAFT_546066</name>
</gene>
<comment type="caution">
    <text evidence="3">The sequence shown here is derived from an EMBL/GenBank/DDBJ whole genome shotgun (WGS) entry which is preliminary data.</text>
</comment>